<dbReference type="OrthoDB" id="8688310at2"/>
<evidence type="ECO:0000313" key="2">
    <source>
        <dbReference type="Proteomes" id="UP000246145"/>
    </source>
</evidence>
<dbReference type="EMBL" id="QEKO01000001">
    <property type="protein sequence ID" value="PVY68629.1"/>
    <property type="molecule type" value="Genomic_DNA"/>
</dbReference>
<name>A0A2U1CRY6_9BURK</name>
<gene>
    <name evidence="1" type="ORF">C7440_1040</name>
</gene>
<protein>
    <submittedName>
        <fullName evidence="1">Uncharacterized protein</fullName>
    </submittedName>
</protein>
<accession>A0A2U1CRY6</accession>
<sequence length="76" mass="8896">MKVQCIDCQHFSLRDAGKMARQGYGHCDLQKSKSSFESADFERQCREHSHVDRETSISRRGWLEGERMKFAREVMG</sequence>
<reference evidence="1 2" key="1">
    <citation type="submission" date="2018-04" db="EMBL/GenBank/DDBJ databases">
        <title>Genomic Encyclopedia of Type Strains, Phase IV (KMG-IV): sequencing the most valuable type-strain genomes for metagenomic binning, comparative biology and taxonomic classification.</title>
        <authorList>
            <person name="Goeker M."/>
        </authorList>
    </citation>
    <scope>NUCLEOTIDE SEQUENCE [LARGE SCALE GENOMIC DNA]</scope>
    <source>
        <strain evidence="1 2">DSM 10065</strain>
    </source>
</reference>
<evidence type="ECO:0000313" key="1">
    <source>
        <dbReference type="EMBL" id="PVY68629.1"/>
    </source>
</evidence>
<dbReference type="AlphaFoldDB" id="A0A2U1CRY6"/>
<organism evidence="1 2">
    <name type="scientific">Pusillimonas noertemannii</name>
    <dbReference type="NCBI Taxonomy" id="305977"/>
    <lineage>
        <taxon>Bacteria</taxon>
        <taxon>Pseudomonadati</taxon>
        <taxon>Pseudomonadota</taxon>
        <taxon>Betaproteobacteria</taxon>
        <taxon>Burkholderiales</taxon>
        <taxon>Alcaligenaceae</taxon>
        <taxon>Pusillimonas</taxon>
    </lineage>
</organism>
<comment type="caution">
    <text evidence="1">The sequence shown here is derived from an EMBL/GenBank/DDBJ whole genome shotgun (WGS) entry which is preliminary data.</text>
</comment>
<proteinExistence type="predicted"/>
<dbReference type="Proteomes" id="UP000246145">
    <property type="component" value="Unassembled WGS sequence"/>
</dbReference>
<dbReference type="RefSeq" id="WP_116517689.1">
    <property type="nucleotide sequence ID" value="NZ_JACCEX010000001.1"/>
</dbReference>
<keyword evidence="2" id="KW-1185">Reference proteome</keyword>